<evidence type="ECO:0000313" key="2">
    <source>
        <dbReference type="EMBL" id="CDF32676.1"/>
    </source>
</evidence>
<feature type="region of interest" description="Disordered" evidence="1">
    <location>
        <begin position="57"/>
        <end position="92"/>
    </location>
</feature>
<organism evidence="2 3">
    <name type="scientific">Chondrus crispus</name>
    <name type="common">Carrageen Irish moss</name>
    <name type="synonym">Polymorpha crispa</name>
    <dbReference type="NCBI Taxonomy" id="2769"/>
    <lineage>
        <taxon>Eukaryota</taxon>
        <taxon>Rhodophyta</taxon>
        <taxon>Florideophyceae</taxon>
        <taxon>Rhodymeniophycidae</taxon>
        <taxon>Gigartinales</taxon>
        <taxon>Gigartinaceae</taxon>
        <taxon>Chondrus</taxon>
    </lineage>
</organism>
<dbReference type="AlphaFoldDB" id="R7Q5M5"/>
<proteinExistence type="predicted"/>
<protein>
    <submittedName>
        <fullName evidence="2">Uncharacterized protein</fullName>
    </submittedName>
</protein>
<dbReference type="KEGG" id="ccp:CHC_T00001551001"/>
<evidence type="ECO:0000313" key="3">
    <source>
        <dbReference type="Proteomes" id="UP000012073"/>
    </source>
</evidence>
<dbReference type="Proteomes" id="UP000012073">
    <property type="component" value="Unassembled WGS sequence"/>
</dbReference>
<dbReference type="RefSeq" id="XP_005712447.1">
    <property type="nucleotide sequence ID" value="XM_005712390.1"/>
</dbReference>
<name>R7Q5M5_CHOCR</name>
<evidence type="ECO:0000256" key="1">
    <source>
        <dbReference type="SAM" id="MobiDB-lite"/>
    </source>
</evidence>
<reference evidence="3" key="1">
    <citation type="journal article" date="2013" name="Proc. Natl. Acad. Sci. U.S.A.">
        <title>Genome structure and metabolic features in the red seaweed Chondrus crispus shed light on evolution of the Archaeplastida.</title>
        <authorList>
            <person name="Collen J."/>
            <person name="Porcel B."/>
            <person name="Carre W."/>
            <person name="Ball S.G."/>
            <person name="Chaparro C."/>
            <person name="Tonon T."/>
            <person name="Barbeyron T."/>
            <person name="Michel G."/>
            <person name="Noel B."/>
            <person name="Valentin K."/>
            <person name="Elias M."/>
            <person name="Artiguenave F."/>
            <person name="Arun A."/>
            <person name="Aury J.M."/>
            <person name="Barbosa-Neto J.F."/>
            <person name="Bothwell J.H."/>
            <person name="Bouget F.Y."/>
            <person name="Brillet L."/>
            <person name="Cabello-Hurtado F."/>
            <person name="Capella-Gutierrez S."/>
            <person name="Charrier B."/>
            <person name="Cladiere L."/>
            <person name="Cock J.M."/>
            <person name="Coelho S.M."/>
            <person name="Colleoni C."/>
            <person name="Czjzek M."/>
            <person name="Da Silva C."/>
            <person name="Delage L."/>
            <person name="Denoeud F."/>
            <person name="Deschamps P."/>
            <person name="Dittami S.M."/>
            <person name="Gabaldon T."/>
            <person name="Gachon C.M."/>
            <person name="Groisillier A."/>
            <person name="Herve C."/>
            <person name="Jabbari K."/>
            <person name="Katinka M."/>
            <person name="Kloareg B."/>
            <person name="Kowalczyk N."/>
            <person name="Labadie K."/>
            <person name="Leblanc C."/>
            <person name="Lopez P.J."/>
            <person name="McLachlan D.H."/>
            <person name="Meslet-Cladiere L."/>
            <person name="Moustafa A."/>
            <person name="Nehr Z."/>
            <person name="Nyvall Collen P."/>
            <person name="Panaud O."/>
            <person name="Partensky F."/>
            <person name="Poulain J."/>
            <person name="Rensing S.A."/>
            <person name="Rousvoal S."/>
            <person name="Samson G."/>
            <person name="Symeonidi A."/>
            <person name="Weissenbach J."/>
            <person name="Zambounis A."/>
            <person name="Wincker P."/>
            <person name="Boyen C."/>
        </authorList>
    </citation>
    <scope>NUCLEOTIDE SEQUENCE [LARGE SCALE GENOMIC DNA]</scope>
    <source>
        <strain evidence="3">cv. Stackhouse</strain>
    </source>
</reference>
<dbReference type="GeneID" id="17320164"/>
<accession>R7Q5M5</accession>
<dbReference type="EMBL" id="HG001539">
    <property type="protein sequence ID" value="CDF32676.1"/>
    <property type="molecule type" value="Genomic_DNA"/>
</dbReference>
<dbReference type="Gramene" id="CDF32676">
    <property type="protein sequence ID" value="CDF32676"/>
    <property type="gene ID" value="CHC_T00001551001"/>
</dbReference>
<keyword evidence="3" id="KW-1185">Reference proteome</keyword>
<sequence length="160" mass="17828">MIARLEDSLHVFVADREQTQLPFPPRSPFHRKVCYLARPPQNAPFGYSGGAVRPAFRRVGRAGGGPRRPESRRGRAAESCRGRGGGQAKSRPSDFYHVFAKAQKRSGEGRSEGEGSAYGCFGIFHGDLEKYFRGRLSKFYVSLFYCAFISLQCRVLQSSS</sequence>
<gene>
    <name evidence="2" type="ORF">CHC_T00001551001</name>
</gene>
<feature type="compositionally biased region" description="Basic and acidic residues" evidence="1">
    <location>
        <begin position="67"/>
        <end position="81"/>
    </location>
</feature>